<dbReference type="EC" id="2.7.7.65" evidence="1"/>
<dbReference type="GO" id="GO:0043709">
    <property type="term" value="P:cell adhesion involved in single-species biofilm formation"/>
    <property type="evidence" value="ECO:0007669"/>
    <property type="project" value="TreeGrafter"/>
</dbReference>
<dbReference type="PROSITE" id="PS50887">
    <property type="entry name" value="GGDEF"/>
    <property type="match status" value="1"/>
</dbReference>
<dbReference type="SMART" id="SM00267">
    <property type="entry name" value="GGDEF"/>
    <property type="match status" value="1"/>
</dbReference>
<evidence type="ECO:0000313" key="6">
    <source>
        <dbReference type="Proteomes" id="UP000678545"/>
    </source>
</evidence>
<gene>
    <name evidence="5" type="ORF">KDM90_04200</name>
</gene>
<feature type="transmembrane region" description="Helical" evidence="3">
    <location>
        <begin position="137"/>
        <end position="154"/>
    </location>
</feature>
<evidence type="ECO:0000259" key="4">
    <source>
        <dbReference type="PROSITE" id="PS50887"/>
    </source>
</evidence>
<accession>A0A941E5L9</accession>
<keyword evidence="3" id="KW-0472">Membrane</keyword>
<sequence length="364" mass="41472">MSSYPEVTESEFRAQYQKQDLAQARRILRWMLWISFPMLYLDYVVLGWSLGFAVIAGLRLVAAIYSVLMLRRSNRILQFAQLENYLVVWAASVIAIQGIANFLLPMNYSGHFFFDAWICLALPIILPFSLEVQRRLVFAYLFVSISLCLTKLFTSFAIQMTVFVTLLLSAYTGFTVARHVHQFRRRLLSAEFELQRKEVTDPLTGVANRRELMRIAEHEFQRHLRLEKPLSVLLVDLEQLKQVNAQYGAGTSDVVLVEVSKRLQRVTRNYDCLARYGTEEFLILLPEASSEVSHRIAERAVRTICGIPIAAGGQEVKIRASIGVATSLQTDQLTTLLKRAEDDLHRIQLAPVNVPTESANLVYA</sequence>
<dbReference type="InterPro" id="IPR029787">
    <property type="entry name" value="Nucleotide_cyclase"/>
</dbReference>
<feature type="transmembrane region" description="Helical" evidence="3">
    <location>
        <begin position="82"/>
        <end position="104"/>
    </location>
</feature>
<comment type="caution">
    <text evidence="5">The sequence shown here is derived from an EMBL/GenBank/DDBJ whole genome shotgun (WGS) entry which is preliminary data.</text>
</comment>
<dbReference type="Proteomes" id="UP000678545">
    <property type="component" value="Unassembled WGS sequence"/>
</dbReference>
<evidence type="ECO:0000256" key="3">
    <source>
        <dbReference type="SAM" id="Phobius"/>
    </source>
</evidence>
<keyword evidence="6" id="KW-1185">Reference proteome</keyword>
<dbReference type="PANTHER" id="PTHR45138:SF9">
    <property type="entry name" value="DIGUANYLATE CYCLASE DGCM-RELATED"/>
    <property type="match status" value="1"/>
</dbReference>
<dbReference type="NCBIfam" id="TIGR00254">
    <property type="entry name" value="GGDEF"/>
    <property type="match status" value="1"/>
</dbReference>
<dbReference type="Pfam" id="PF00990">
    <property type="entry name" value="GGDEF"/>
    <property type="match status" value="1"/>
</dbReference>
<dbReference type="InterPro" id="IPR043128">
    <property type="entry name" value="Rev_trsase/Diguanyl_cyclase"/>
</dbReference>
<name>A0A941E5L9_9BURK</name>
<feature type="transmembrane region" description="Helical" evidence="3">
    <location>
        <begin position="110"/>
        <end position="130"/>
    </location>
</feature>
<dbReference type="EMBL" id="JAGSPJ010000001">
    <property type="protein sequence ID" value="MBR7799193.1"/>
    <property type="molecule type" value="Genomic_DNA"/>
</dbReference>
<evidence type="ECO:0000313" key="5">
    <source>
        <dbReference type="EMBL" id="MBR7799193.1"/>
    </source>
</evidence>
<keyword evidence="3" id="KW-0812">Transmembrane</keyword>
<proteinExistence type="predicted"/>
<dbReference type="PANTHER" id="PTHR45138">
    <property type="entry name" value="REGULATORY COMPONENTS OF SENSORY TRANSDUCTION SYSTEM"/>
    <property type="match status" value="1"/>
</dbReference>
<dbReference type="Gene3D" id="3.30.70.270">
    <property type="match status" value="1"/>
</dbReference>
<evidence type="ECO:0000256" key="2">
    <source>
        <dbReference type="ARBA" id="ARBA00034247"/>
    </source>
</evidence>
<keyword evidence="3" id="KW-1133">Transmembrane helix</keyword>
<comment type="catalytic activity">
    <reaction evidence="2">
        <text>2 GTP = 3',3'-c-di-GMP + 2 diphosphate</text>
        <dbReference type="Rhea" id="RHEA:24898"/>
        <dbReference type="ChEBI" id="CHEBI:33019"/>
        <dbReference type="ChEBI" id="CHEBI:37565"/>
        <dbReference type="ChEBI" id="CHEBI:58805"/>
        <dbReference type="EC" id="2.7.7.65"/>
    </reaction>
</comment>
<dbReference type="InterPro" id="IPR050469">
    <property type="entry name" value="Diguanylate_Cyclase"/>
</dbReference>
<dbReference type="SUPFAM" id="SSF55073">
    <property type="entry name" value="Nucleotide cyclase"/>
    <property type="match status" value="1"/>
</dbReference>
<evidence type="ECO:0000256" key="1">
    <source>
        <dbReference type="ARBA" id="ARBA00012528"/>
    </source>
</evidence>
<dbReference type="GO" id="GO:1902201">
    <property type="term" value="P:negative regulation of bacterial-type flagellum-dependent cell motility"/>
    <property type="evidence" value="ECO:0007669"/>
    <property type="project" value="TreeGrafter"/>
</dbReference>
<protein>
    <recommendedName>
        <fullName evidence="1">diguanylate cyclase</fullName>
        <ecNumber evidence="1">2.7.7.65</ecNumber>
    </recommendedName>
</protein>
<dbReference type="GO" id="GO:0005886">
    <property type="term" value="C:plasma membrane"/>
    <property type="evidence" value="ECO:0007669"/>
    <property type="project" value="TreeGrafter"/>
</dbReference>
<feature type="domain" description="GGDEF" evidence="4">
    <location>
        <begin position="228"/>
        <end position="364"/>
    </location>
</feature>
<dbReference type="InterPro" id="IPR000160">
    <property type="entry name" value="GGDEF_dom"/>
</dbReference>
<dbReference type="GO" id="GO:0052621">
    <property type="term" value="F:diguanylate cyclase activity"/>
    <property type="evidence" value="ECO:0007669"/>
    <property type="project" value="UniProtKB-EC"/>
</dbReference>
<reference evidence="5" key="1">
    <citation type="submission" date="2021-04" db="EMBL/GenBank/DDBJ databases">
        <title>novel species isolated from subtropical streams in China.</title>
        <authorList>
            <person name="Lu H."/>
        </authorList>
    </citation>
    <scope>NUCLEOTIDE SEQUENCE</scope>
    <source>
        <strain evidence="5">FT137W</strain>
    </source>
</reference>
<organism evidence="5 6">
    <name type="scientific">Undibacterium fentianense</name>
    <dbReference type="NCBI Taxonomy" id="2828728"/>
    <lineage>
        <taxon>Bacteria</taxon>
        <taxon>Pseudomonadati</taxon>
        <taxon>Pseudomonadota</taxon>
        <taxon>Betaproteobacteria</taxon>
        <taxon>Burkholderiales</taxon>
        <taxon>Oxalobacteraceae</taxon>
        <taxon>Undibacterium</taxon>
    </lineage>
</organism>
<dbReference type="CDD" id="cd01949">
    <property type="entry name" value="GGDEF"/>
    <property type="match status" value="1"/>
</dbReference>
<dbReference type="AlphaFoldDB" id="A0A941E5L9"/>
<dbReference type="RefSeq" id="WP_212674292.1">
    <property type="nucleotide sequence ID" value="NZ_JAGSPJ010000001.1"/>
</dbReference>